<dbReference type="VEuPathDB" id="VectorBase:MDOA012158"/>
<evidence type="ECO:0000259" key="9">
    <source>
        <dbReference type="PROSITE" id="PS51914"/>
    </source>
</evidence>
<accession>T1PEB3</accession>
<feature type="compositionally biased region" description="Basic and acidic residues" evidence="7">
    <location>
        <begin position="337"/>
        <end position="346"/>
    </location>
</feature>
<dbReference type="CDD" id="cd00112">
    <property type="entry name" value="LDLa"/>
    <property type="match status" value="1"/>
</dbReference>
<evidence type="ECO:0000313" key="13">
    <source>
        <dbReference type="RefSeq" id="XP_005184160.1"/>
    </source>
</evidence>
<evidence type="ECO:0000313" key="11">
    <source>
        <dbReference type="EnsemblMetazoa" id="MDOA012158-PB"/>
    </source>
</evidence>
<dbReference type="AlphaFoldDB" id="T1PEB3"/>
<dbReference type="GO" id="GO:0017177">
    <property type="term" value="C:glucosidase II complex"/>
    <property type="evidence" value="ECO:0007669"/>
    <property type="project" value="TreeGrafter"/>
</dbReference>
<dbReference type="GeneID" id="101896071"/>
<feature type="compositionally biased region" description="Acidic residues" evidence="7">
    <location>
        <begin position="352"/>
        <end position="368"/>
    </location>
</feature>
<feature type="region of interest" description="Disordered" evidence="7">
    <location>
        <begin position="305"/>
        <end position="380"/>
    </location>
</feature>
<sequence length="552" mass="63043">MLTSKKLCGILPSGFLCLCVLTTLTDLSLAEVPRPIGVSLTKATLYRPNSDNTWKCLDESKTLKFLQINDDYCDCPDGSDEPGTSACPHGVFHCVNQGHRSQDLPSSRVNDGICDCCDGSDEYQTGQCSNSCDELGRAEREQRKSQAEMLKKGAAKRSEMVARGQQLKAERESRRRELEQRRQEQEALKKEKEELKKQAESLESEAIAYFKELHKETEAQQKEDDLQLPNEAADKFMHYDTNKDGFVEIIELQVDINLDKDRNGAVSVEEAKYFLDERERVDLDAFITLSWPRIKPMLMVGQGIFKPPQLPNENNDGDDAGKEKQGKSEADDMITEYNERGEEIHRPQTYPEDGEEEEEAYEDDEADVGEGTVQDTNPPTLEYDAETQRIINMANDARNSFAEVERTIREIDQEIRDIDDQNSKDYGPHDEYAILEGECYKFEDREYVYTLCPFERASQQGRSGGAETTLGRWDQWLHDGEHKYAKQKYAHGASCWNGPQRSAIVHLKCALETRITSVSEPNRCEYFFDFETPAACDEEAFHAEEQRFKDEL</sequence>
<feature type="compositionally biased region" description="Basic and acidic residues" evidence="7">
    <location>
        <begin position="143"/>
        <end position="160"/>
    </location>
</feature>
<dbReference type="InterPro" id="IPR018247">
    <property type="entry name" value="EF_Hand_1_Ca_BS"/>
</dbReference>
<evidence type="ECO:0000313" key="10">
    <source>
        <dbReference type="EMBL" id="AFP61751.1"/>
    </source>
</evidence>
<feature type="region of interest" description="Disordered" evidence="7">
    <location>
        <begin position="143"/>
        <end position="196"/>
    </location>
</feature>
<dbReference type="SUPFAM" id="SSF50911">
    <property type="entry name" value="Mannose 6-phosphate receptor domain"/>
    <property type="match status" value="1"/>
</dbReference>
<evidence type="ECO:0000256" key="7">
    <source>
        <dbReference type="SAM" id="MobiDB-lite"/>
    </source>
</evidence>
<evidence type="ECO:0000256" key="8">
    <source>
        <dbReference type="SAM" id="SignalP"/>
    </source>
</evidence>
<dbReference type="InterPro" id="IPR028146">
    <property type="entry name" value="PRKCSH_N"/>
</dbReference>
<protein>
    <recommendedName>
        <fullName evidence="1">Glucosidase 2 subunit beta</fullName>
    </recommendedName>
</protein>
<dbReference type="CTD" id="35056"/>
<keyword evidence="5" id="KW-1015">Disulfide bond</keyword>
<dbReference type="InterPro" id="IPR044865">
    <property type="entry name" value="MRH_dom"/>
</dbReference>
<dbReference type="SUPFAM" id="SSF47473">
    <property type="entry name" value="EF-hand"/>
    <property type="match status" value="1"/>
</dbReference>
<keyword evidence="2 8" id="KW-0732">Signal</keyword>
<keyword evidence="3" id="KW-0256">Endoplasmic reticulum</keyword>
<dbReference type="InterPro" id="IPR036607">
    <property type="entry name" value="PRKCSH"/>
</dbReference>
<name>T1PEB3_MUSDO</name>
<dbReference type="EMBL" id="KA647122">
    <property type="protein sequence ID" value="AFP61751.1"/>
    <property type="molecule type" value="mRNA"/>
</dbReference>
<dbReference type="EnsemblMetazoa" id="MDOA012158-RB">
    <property type="protein sequence ID" value="MDOA012158-PB"/>
    <property type="gene ID" value="MDOA012158"/>
</dbReference>
<evidence type="ECO:0000256" key="5">
    <source>
        <dbReference type="ARBA" id="ARBA00023157"/>
    </source>
</evidence>
<dbReference type="InterPro" id="IPR011992">
    <property type="entry name" value="EF-hand-dom_pair"/>
</dbReference>
<dbReference type="RefSeq" id="XP_005184160.1">
    <property type="nucleotide sequence ID" value="XM_005184103.3"/>
</dbReference>
<evidence type="ECO:0000256" key="2">
    <source>
        <dbReference type="ARBA" id="ARBA00022729"/>
    </source>
</evidence>
<evidence type="ECO:0000256" key="4">
    <source>
        <dbReference type="ARBA" id="ARBA00022837"/>
    </source>
</evidence>
<keyword evidence="6" id="KW-0175">Coiled coil</keyword>
<feature type="domain" description="MRH" evidence="9">
    <location>
        <begin position="437"/>
        <end position="538"/>
    </location>
</feature>
<reference evidence="11" key="2">
    <citation type="submission" date="2021-01" db="UniProtKB">
        <authorList>
            <consortium name="EnsemblMetazoa"/>
        </authorList>
    </citation>
    <scope>IDENTIFICATION</scope>
    <source>
        <strain evidence="11">Aabys</strain>
    </source>
</reference>
<reference evidence="10" key="1">
    <citation type="submission" date="2012-08" db="EMBL/GenBank/DDBJ databases">
        <title>Transcriptome of adult Musca domestica launches a platform for comparative house fly gene expression and characterization of differential gene expression among resistant and susceptible house flies.</title>
        <authorList>
            <person name="Liu N."/>
            <person name="Zhang L."/>
            <person name="Li M."/>
            <person name="Reid W."/>
        </authorList>
    </citation>
    <scope>NUCLEOTIDE SEQUENCE</scope>
    <source>
        <strain evidence="10">ALHF</strain>
        <tissue evidence="10">Whole body</tissue>
    </source>
</reference>
<reference evidence="13" key="3">
    <citation type="submission" date="2025-04" db="UniProtKB">
        <authorList>
            <consortium name="RefSeq"/>
        </authorList>
    </citation>
    <scope>IDENTIFICATION</scope>
    <source>
        <strain evidence="13">Aabys</strain>
    </source>
</reference>
<dbReference type="InterPro" id="IPR002172">
    <property type="entry name" value="LDrepeatLR_classA_rpt"/>
</dbReference>
<feature type="chain" id="PRO_5014313760" description="Glucosidase 2 subunit beta" evidence="8">
    <location>
        <begin position="31"/>
        <end position="552"/>
    </location>
</feature>
<dbReference type="eggNOG" id="KOG2397">
    <property type="taxonomic scope" value="Eukaryota"/>
</dbReference>
<dbReference type="OrthoDB" id="28322at2759"/>
<dbReference type="VEuPathDB" id="VectorBase:MDOMA2_009231"/>
<organism evidence="10">
    <name type="scientific">Musca domestica</name>
    <name type="common">House fly</name>
    <dbReference type="NCBI Taxonomy" id="7370"/>
    <lineage>
        <taxon>Eukaryota</taxon>
        <taxon>Metazoa</taxon>
        <taxon>Ecdysozoa</taxon>
        <taxon>Arthropoda</taxon>
        <taxon>Hexapoda</taxon>
        <taxon>Insecta</taxon>
        <taxon>Pterygota</taxon>
        <taxon>Neoptera</taxon>
        <taxon>Endopterygota</taxon>
        <taxon>Diptera</taxon>
        <taxon>Brachycera</taxon>
        <taxon>Muscomorpha</taxon>
        <taxon>Muscoidea</taxon>
        <taxon>Muscidae</taxon>
        <taxon>Musca</taxon>
    </lineage>
</organism>
<feature type="compositionally biased region" description="Basic and acidic residues" evidence="7">
    <location>
        <begin position="319"/>
        <end position="330"/>
    </location>
</feature>
<evidence type="ECO:0000256" key="3">
    <source>
        <dbReference type="ARBA" id="ARBA00022824"/>
    </source>
</evidence>
<dbReference type="PANTHER" id="PTHR12630:SF1">
    <property type="entry name" value="GLUCOSIDASE 2 SUBUNIT BETA"/>
    <property type="match status" value="1"/>
</dbReference>
<feature type="coiled-coil region" evidence="6">
    <location>
        <begin position="394"/>
        <end position="424"/>
    </location>
</feature>
<keyword evidence="12" id="KW-1185">Reference proteome</keyword>
<feature type="signal peptide" evidence="8">
    <location>
        <begin position="1"/>
        <end position="30"/>
    </location>
</feature>
<feature type="compositionally biased region" description="Basic and acidic residues" evidence="7">
    <location>
        <begin position="168"/>
        <end position="196"/>
    </location>
</feature>
<keyword evidence="4" id="KW-0106">Calcium</keyword>
<proteinExistence type="evidence at transcript level"/>
<dbReference type="InterPro" id="IPR039794">
    <property type="entry name" value="Gtb1-like"/>
</dbReference>
<gene>
    <name evidence="13" type="primary">LOC101896071</name>
    <name evidence="11" type="synonym">101896071</name>
</gene>
<dbReference type="Pfam" id="PF13015">
    <property type="entry name" value="PRKCSH_1"/>
    <property type="match status" value="1"/>
</dbReference>
<dbReference type="Pfam" id="PF12999">
    <property type="entry name" value="PRKCSH-like"/>
    <property type="match status" value="1"/>
</dbReference>
<dbReference type="Gene3D" id="2.70.130.10">
    <property type="entry name" value="Mannose-6-phosphate receptor binding domain"/>
    <property type="match status" value="1"/>
</dbReference>
<dbReference type="GO" id="GO:0006491">
    <property type="term" value="P:N-glycan processing"/>
    <property type="evidence" value="ECO:0007669"/>
    <property type="project" value="TreeGrafter"/>
</dbReference>
<dbReference type="Proteomes" id="UP001652621">
    <property type="component" value="Unplaced"/>
</dbReference>
<dbReference type="PANTHER" id="PTHR12630">
    <property type="entry name" value="N-LINKED OLIGOSACCHARIDE PROCESSING"/>
    <property type="match status" value="1"/>
</dbReference>
<dbReference type="PROSITE" id="PS00018">
    <property type="entry name" value="EF_HAND_1"/>
    <property type="match status" value="1"/>
</dbReference>
<evidence type="ECO:0000313" key="12">
    <source>
        <dbReference type="Proteomes" id="UP001652621"/>
    </source>
</evidence>
<dbReference type="STRING" id="7370.T1PEB3"/>
<dbReference type="PROSITE" id="PS51914">
    <property type="entry name" value="MRH"/>
    <property type="match status" value="1"/>
</dbReference>
<dbReference type="KEGG" id="mde:101896071"/>
<evidence type="ECO:0000256" key="1">
    <source>
        <dbReference type="ARBA" id="ARBA00022387"/>
    </source>
</evidence>
<dbReference type="InterPro" id="IPR009011">
    <property type="entry name" value="Man6P_isomerase_rcpt-bd_dom_sf"/>
</dbReference>
<evidence type="ECO:0000256" key="6">
    <source>
        <dbReference type="SAM" id="Coils"/>
    </source>
</evidence>